<dbReference type="GO" id="GO:0006508">
    <property type="term" value="P:proteolysis"/>
    <property type="evidence" value="ECO:0007669"/>
    <property type="project" value="UniProtKB-KW"/>
</dbReference>
<evidence type="ECO:0000256" key="4">
    <source>
        <dbReference type="ARBA" id="ARBA00023136"/>
    </source>
</evidence>
<evidence type="ECO:0000256" key="6">
    <source>
        <dbReference type="SAM" id="Phobius"/>
    </source>
</evidence>
<reference evidence="8 9" key="1">
    <citation type="submission" date="2021-08" db="EMBL/GenBank/DDBJ databases">
        <title>WGS of actinomycetes from Thailand.</title>
        <authorList>
            <person name="Thawai C."/>
        </authorList>
    </citation>
    <scope>NUCLEOTIDE SEQUENCE [LARGE SCALE GENOMIC DNA]</scope>
    <source>
        <strain evidence="8 9">PLK6-54</strain>
    </source>
</reference>
<dbReference type="Pfam" id="PF01694">
    <property type="entry name" value="Rhomboid"/>
    <property type="match status" value="1"/>
</dbReference>
<feature type="transmembrane region" description="Helical" evidence="6">
    <location>
        <begin position="250"/>
        <end position="269"/>
    </location>
</feature>
<keyword evidence="2 6" id="KW-0812">Transmembrane</keyword>
<dbReference type="InterPro" id="IPR022764">
    <property type="entry name" value="Peptidase_S54_rhomboid_dom"/>
</dbReference>
<feature type="transmembrane region" description="Helical" evidence="6">
    <location>
        <begin position="95"/>
        <end position="119"/>
    </location>
</feature>
<proteinExistence type="predicted"/>
<feature type="region of interest" description="Disordered" evidence="5">
    <location>
        <begin position="37"/>
        <end position="61"/>
    </location>
</feature>
<evidence type="ECO:0000313" key="8">
    <source>
        <dbReference type="EMBL" id="MBY8878168.1"/>
    </source>
</evidence>
<dbReference type="SUPFAM" id="SSF144091">
    <property type="entry name" value="Rhomboid-like"/>
    <property type="match status" value="1"/>
</dbReference>
<protein>
    <submittedName>
        <fullName evidence="8">Rhomboid family intramembrane serine protease</fullName>
    </submittedName>
</protein>
<feature type="transmembrane region" description="Helical" evidence="6">
    <location>
        <begin position="139"/>
        <end position="167"/>
    </location>
</feature>
<name>A0ABS7Q4T2_9ACTN</name>
<evidence type="ECO:0000256" key="1">
    <source>
        <dbReference type="ARBA" id="ARBA00004141"/>
    </source>
</evidence>
<dbReference type="GO" id="GO:0008233">
    <property type="term" value="F:peptidase activity"/>
    <property type="evidence" value="ECO:0007669"/>
    <property type="project" value="UniProtKB-KW"/>
</dbReference>
<keyword evidence="8" id="KW-0645">Protease</keyword>
<dbReference type="InterPro" id="IPR035952">
    <property type="entry name" value="Rhomboid-like_sf"/>
</dbReference>
<organism evidence="8 9">
    <name type="scientific">Actinacidiphila acidipaludis</name>
    <dbReference type="NCBI Taxonomy" id="2873382"/>
    <lineage>
        <taxon>Bacteria</taxon>
        <taxon>Bacillati</taxon>
        <taxon>Actinomycetota</taxon>
        <taxon>Actinomycetes</taxon>
        <taxon>Kitasatosporales</taxon>
        <taxon>Streptomycetaceae</taxon>
        <taxon>Actinacidiphila</taxon>
    </lineage>
</organism>
<accession>A0ABS7Q4T2</accession>
<evidence type="ECO:0000259" key="7">
    <source>
        <dbReference type="Pfam" id="PF01694"/>
    </source>
</evidence>
<comment type="subcellular location">
    <subcellularLocation>
        <location evidence="1">Membrane</location>
        <topology evidence="1">Multi-pass membrane protein</topology>
    </subcellularLocation>
</comment>
<feature type="compositionally biased region" description="Low complexity" evidence="5">
    <location>
        <begin position="39"/>
        <end position="48"/>
    </location>
</feature>
<evidence type="ECO:0000313" key="9">
    <source>
        <dbReference type="Proteomes" id="UP000778578"/>
    </source>
</evidence>
<keyword evidence="9" id="KW-1185">Reference proteome</keyword>
<keyword evidence="4 6" id="KW-0472">Membrane</keyword>
<dbReference type="InterPro" id="IPR050925">
    <property type="entry name" value="Rhomboid_protease_S54"/>
</dbReference>
<feature type="transmembrane region" description="Helical" evidence="6">
    <location>
        <begin position="174"/>
        <end position="193"/>
    </location>
</feature>
<gene>
    <name evidence="8" type="ORF">K7862_11075</name>
</gene>
<feature type="transmembrane region" description="Helical" evidence="6">
    <location>
        <begin position="199"/>
        <end position="219"/>
    </location>
</feature>
<feature type="domain" description="Peptidase S54 rhomboid" evidence="7">
    <location>
        <begin position="134"/>
        <end position="270"/>
    </location>
</feature>
<evidence type="ECO:0000256" key="2">
    <source>
        <dbReference type="ARBA" id="ARBA00022692"/>
    </source>
</evidence>
<comment type="caution">
    <text evidence="8">The sequence shown here is derived from an EMBL/GenBank/DDBJ whole genome shotgun (WGS) entry which is preliminary data.</text>
</comment>
<dbReference type="Gene3D" id="1.20.1540.10">
    <property type="entry name" value="Rhomboid-like"/>
    <property type="match status" value="1"/>
</dbReference>
<keyword evidence="8" id="KW-0378">Hydrolase</keyword>
<dbReference type="PANTHER" id="PTHR43731">
    <property type="entry name" value="RHOMBOID PROTEASE"/>
    <property type="match status" value="1"/>
</dbReference>
<evidence type="ECO:0000256" key="3">
    <source>
        <dbReference type="ARBA" id="ARBA00022989"/>
    </source>
</evidence>
<dbReference type="PANTHER" id="PTHR43731:SF9">
    <property type="entry name" value="SLR1461 PROTEIN"/>
    <property type="match status" value="1"/>
</dbReference>
<dbReference type="Proteomes" id="UP000778578">
    <property type="component" value="Unassembled WGS sequence"/>
</dbReference>
<feature type="transmembrane region" description="Helical" evidence="6">
    <location>
        <begin position="226"/>
        <end position="244"/>
    </location>
</feature>
<dbReference type="EMBL" id="JAINZZ010000009">
    <property type="protein sequence ID" value="MBY8878168.1"/>
    <property type="molecule type" value="Genomic_DNA"/>
</dbReference>
<keyword evidence="3 6" id="KW-1133">Transmembrane helix</keyword>
<evidence type="ECO:0000256" key="5">
    <source>
        <dbReference type="SAM" id="MobiDB-lite"/>
    </source>
</evidence>
<sequence>MRRTHRPPRACVRPAGRRFLVSRVELRPWPRVSPDRGVRAGTAGARTALESDEGTGPLDLRGDAVTYGQTAGRPARPRTGLADLALAPLRASTKVTAAAALAAGWVALLWVLEAIDVISGHRLDSLGITPRRSGELLDIVPAAFTHFGFGHVASNSLPLLVLGFIAALRGIGRYLAVAFTVIVVSGLGVWLVAPAHTNTAGASGLVFGLFGYLLIRGFADHRALDVVVGLIVGLLYGSILWGVLPSATGVSWQGHLFGLIGGVAAAFLFRTRPSVSAAAG</sequence>